<evidence type="ECO:0000256" key="8">
    <source>
        <dbReference type="SAM" id="Phobius"/>
    </source>
</evidence>
<dbReference type="Pfam" id="PF14416">
    <property type="entry name" value="PMR5N"/>
    <property type="match status" value="1"/>
</dbReference>
<comment type="subcellular location">
    <subcellularLocation>
        <location evidence="1">Membrane</location>
        <topology evidence="1">Single-pass membrane protein</topology>
    </subcellularLocation>
</comment>
<comment type="similarity">
    <text evidence="2">Belongs to the PC-esterase family. TBL subfamily.</text>
</comment>
<keyword evidence="3 8" id="KW-0812">Transmembrane</keyword>
<keyword evidence="6 8" id="KW-0472">Membrane</keyword>
<dbReference type="Pfam" id="PF13839">
    <property type="entry name" value="PC-Esterase"/>
    <property type="match status" value="1"/>
</dbReference>
<evidence type="ECO:0000256" key="4">
    <source>
        <dbReference type="ARBA" id="ARBA00022968"/>
    </source>
</evidence>
<dbReference type="Proteomes" id="UP001190926">
    <property type="component" value="Unassembled WGS sequence"/>
</dbReference>
<dbReference type="EMBL" id="SDAM02000159">
    <property type="protein sequence ID" value="KAH6826879.1"/>
    <property type="molecule type" value="Genomic_DNA"/>
</dbReference>
<feature type="compositionally biased region" description="Basic residues" evidence="7">
    <location>
        <begin position="113"/>
        <end position="130"/>
    </location>
</feature>
<dbReference type="GO" id="GO:0016413">
    <property type="term" value="F:O-acetyltransferase activity"/>
    <property type="evidence" value="ECO:0007669"/>
    <property type="project" value="InterPro"/>
</dbReference>
<dbReference type="PANTHER" id="PTHR32285:SF48">
    <property type="entry name" value="PROTEIN TRICHOME BIREFRINGENCE-LIKE 19"/>
    <property type="match status" value="1"/>
</dbReference>
<evidence type="ECO:0000256" key="2">
    <source>
        <dbReference type="ARBA" id="ARBA00007727"/>
    </source>
</evidence>
<reference evidence="11 12" key="1">
    <citation type="journal article" date="2021" name="Nat. Commun.">
        <title>Incipient diploidization of the medicinal plant Perilla within 10,000 years.</title>
        <authorList>
            <person name="Zhang Y."/>
            <person name="Shen Q."/>
            <person name="Leng L."/>
            <person name="Zhang D."/>
            <person name="Chen S."/>
            <person name="Shi Y."/>
            <person name="Ning Z."/>
            <person name="Chen S."/>
        </authorList>
    </citation>
    <scope>NUCLEOTIDE SEQUENCE [LARGE SCALE GENOMIC DNA]</scope>
    <source>
        <strain evidence="12">cv. PC099</strain>
    </source>
</reference>
<evidence type="ECO:0000259" key="10">
    <source>
        <dbReference type="Pfam" id="PF14416"/>
    </source>
</evidence>
<name>A0AAD4J4N2_PERFH</name>
<feature type="compositionally biased region" description="Basic and acidic residues" evidence="7">
    <location>
        <begin position="131"/>
        <end position="162"/>
    </location>
</feature>
<feature type="transmembrane region" description="Helical" evidence="8">
    <location>
        <begin position="21"/>
        <end position="40"/>
    </location>
</feature>
<evidence type="ECO:0000256" key="7">
    <source>
        <dbReference type="SAM" id="MobiDB-lite"/>
    </source>
</evidence>
<dbReference type="GO" id="GO:0005794">
    <property type="term" value="C:Golgi apparatus"/>
    <property type="evidence" value="ECO:0007669"/>
    <property type="project" value="TreeGrafter"/>
</dbReference>
<dbReference type="InterPro" id="IPR025846">
    <property type="entry name" value="TBL_N"/>
</dbReference>
<evidence type="ECO:0000256" key="5">
    <source>
        <dbReference type="ARBA" id="ARBA00022989"/>
    </source>
</evidence>
<evidence type="ECO:0000313" key="12">
    <source>
        <dbReference type="Proteomes" id="UP001190926"/>
    </source>
</evidence>
<evidence type="ECO:0000256" key="6">
    <source>
        <dbReference type="ARBA" id="ARBA00023136"/>
    </source>
</evidence>
<evidence type="ECO:0000256" key="1">
    <source>
        <dbReference type="ARBA" id="ARBA00004167"/>
    </source>
</evidence>
<keyword evidence="5 8" id="KW-1133">Transmembrane helix</keyword>
<feature type="region of interest" description="Disordered" evidence="7">
    <location>
        <begin position="1"/>
        <end position="21"/>
    </location>
</feature>
<dbReference type="AlphaFoldDB" id="A0AAD4J4N2"/>
<evidence type="ECO:0000313" key="11">
    <source>
        <dbReference type="EMBL" id="KAH6826879.1"/>
    </source>
</evidence>
<feature type="domain" description="Trichome birefringence-like N-terminal" evidence="10">
    <location>
        <begin position="185"/>
        <end position="238"/>
    </location>
</feature>
<comment type="caution">
    <text evidence="11">The sequence shown here is derived from an EMBL/GenBank/DDBJ whole genome shotgun (WGS) entry which is preliminary data.</text>
</comment>
<keyword evidence="12" id="KW-1185">Reference proteome</keyword>
<evidence type="ECO:0000256" key="3">
    <source>
        <dbReference type="ARBA" id="ARBA00022692"/>
    </source>
</evidence>
<protein>
    <submittedName>
        <fullName evidence="11">TRICHOME BIREFRINGENCE-LIKE 19</fullName>
    </submittedName>
</protein>
<feature type="region of interest" description="Disordered" evidence="7">
    <location>
        <begin position="73"/>
        <end position="162"/>
    </location>
</feature>
<dbReference type="PANTHER" id="PTHR32285">
    <property type="entry name" value="PROTEIN TRICHOME BIREFRINGENCE-LIKE 9-RELATED"/>
    <property type="match status" value="1"/>
</dbReference>
<dbReference type="GO" id="GO:0016020">
    <property type="term" value="C:membrane"/>
    <property type="evidence" value="ECO:0007669"/>
    <property type="project" value="UniProtKB-SubCell"/>
</dbReference>
<keyword evidence="4" id="KW-0735">Signal-anchor</keyword>
<gene>
    <name evidence="11" type="ORF">C2S53_016758</name>
</gene>
<proteinExistence type="inferred from homology"/>
<evidence type="ECO:0000259" key="9">
    <source>
        <dbReference type="Pfam" id="PF13839"/>
    </source>
</evidence>
<sequence length="537" mass="62306">MKFQASSSELPVGKPQPRRKTSKLAPLVALIILVTIPLYYPSIIGDSSKSLHETTSSPPYEDLEVSISLPSHVESPQTENAKDPPCSLDSDQCRHHDKAGTNTEAGHLTAPVVRKRHDSNNNKGRRKRMRRSDSSAVHRDYVAQESKSESIISRSDDKMKSRDQVKVMSRREKRGMVRSRLFDEEQCDLFSGEWVPNPDGPNYTNDTCDAIQEHQNCLKFGRPDRGFLKWRWKPDECELPLFDPKQFLQLVRGKSLAFVGDSVARNHMQSLICLLSRVEYPYDVSPTSDEHFKRWKYVNYNFTMSYFWSPFLVRSGERDADGPTHTGLFNLYLDEFDESWTTQIHEFDYVIINAGHWFTRTAVYYENSRVVGCRYCQLPNITDLPHTYGYRRAVRTAFRALKDYGGVTFVRTFAPSHFEGGPWNAGGDCVRRRPFMSNETALDGMNLDMYMTQLEEFRAAERRGKKRLRLMDATQMMMLRPDGHPSRFGHWPDEKVVLYNDCVHWCLPGPIDSWADILQHMLKMEARRWYEEKKKVQ</sequence>
<dbReference type="InterPro" id="IPR029962">
    <property type="entry name" value="TBL"/>
</dbReference>
<dbReference type="InterPro" id="IPR026057">
    <property type="entry name" value="TBL_C"/>
</dbReference>
<accession>A0AAD4J4N2</accession>
<organism evidence="11 12">
    <name type="scientific">Perilla frutescens var. hirtella</name>
    <name type="common">Perilla citriodora</name>
    <name type="synonym">Perilla setoyensis</name>
    <dbReference type="NCBI Taxonomy" id="608512"/>
    <lineage>
        <taxon>Eukaryota</taxon>
        <taxon>Viridiplantae</taxon>
        <taxon>Streptophyta</taxon>
        <taxon>Embryophyta</taxon>
        <taxon>Tracheophyta</taxon>
        <taxon>Spermatophyta</taxon>
        <taxon>Magnoliopsida</taxon>
        <taxon>eudicotyledons</taxon>
        <taxon>Gunneridae</taxon>
        <taxon>Pentapetalae</taxon>
        <taxon>asterids</taxon>
        <taxon>lamiids</taxon>
        <taxon>Lamiales</taxon>
        <taxon>Lamiaceae</taxon>
        <taxon>Nepetoideae</taxon>
        <taxon>Elsholtzieae</taxon>
        <taxon>Perilla</taxon>
    </lineage>
</organism>
<feature type="domain" description="Trichome birefringence-like C-terminal" evidence="9">
    <location>
        <begin position="239"/>
        <end position="521"/>
    </location>
</feature>